<dbReference type="InterPro" id="IPR033979">
    <property type="entry name" value="MINDY_domain"/>
</dbReference>
<protein>
    <recommendedName>
        <fullName evidence="1">MINDY deubiquitinase domain-containing protein</fullName>
    </recommendedName>
</protein>
<reference evidence="2 3" key="1">
    <citation type="submission" date="2024-04" db="EMBL/GenBank/DDBJ databases">
        <title>Tritrichomonas musculus Genome.</title>
        <authorList>
            <person name="Alves-Ferreira E."/>
            <person name="Grigg M."/>
            <person name="Lorenzi H."/>
            <person name="Galac M."/>
        </authorList>
    </citation>
    <scope>NUCLEOTIDE SEQUENCE [LARGE SCALE GENOMIC DNA]</scope>
    <source>
        <strain evidence="2 3">EAF2021</strain>
    </source>
</reference>
<feature type="domain" description="MINDY deubiquitinase" evidence="1">
    <location>
        <begin position="2"/>
        <end position="111"/>
    </location>
</feature>
<dbReference type="PANTHER" id="PTHR18063:SF6">
    <property type="entry name" value="UBIQUITIN CARBOXYL-TERMINAL HYDROLASE"/>
    <property type="match status" value="1"/>
</dbReference>
<dbReference type="Proteomes" id="UP001470230">
    <property type="component" value="Unassembled WGS sequence"/>
</dbReference>
<dbReference type="Pfam" id="PF04424">
    <property type="entry name" value="MINDY_DUB"/>
    <property type="match status" value="1"/>
</dbReference>
<evidence type="ECO:0000313" key="3">
    <source>
        <dbReference type="Proteomes" id="UP001470230"/>
    </source>
</evidence>
<accession>A0ABR2ICN9</accession>
<dbReference type="EMBL" id="JAPFFF010000018">
    <property type="protein sequence ID" value="KAK8860330.1"/>
    <property type="molecule type" value="Genomic_DNA"/>
</dbReference>
<comment type="caution">
    <text evidence="2">The sequence shown here is derived from an EMBL/GenBank/DDBJ whole genome shotgun (WGS) entry which is preliminary data.</text>
</comment>
<keyword evidence="3" id="KW-1185">Reference proteome</keyword>
<dbReference type="PANTHER" id="PTHR18063">
    <property type="entry name" value="NF-E2 INDUCIBLE PROTEIN"/>
    <property type="match status" value="1"/>
</dbReference>
<organism evidence="2 3">
    <name type="scientific">Tritrichomonas musculus</name>
    <dbReference type="NCBI Taxonomy" id="1915356"/>
    <lineage>
        <taxon>Eukaryota</taxon>
        <taxon>Metamonada</taxon>
        <taxon>Parabasalia</taxon>
        <taxon>Tritrichomonadida</taxon>
        <taxon>Tritrichomonadidae</taxon>
        <taxon>Tritrichomonas</taxon>
    </lineage>
</organism>
<gene>
    <name evidence="2" type="ORF">M9Y10_011994</name>
</gene>
<name>A0ABR2ICN9_9EUKA</name>
<dbReference type="InterPro" id="IPR007518">
    <property type="entry name" value="MINDY"/>
</dbReference>
<proteinExistence type="predicted"/>
<evidence type="ECO:0000313" key="2">
    <source>
        <dbReference type="EMBL" id="KAK8860330.1"/>
    </source>
</evidence>
<sequence length="118" mass="13993">MFHSMVPSHNDKIYQIISKYDYDSLQAKVIELETTNYEGNELKELQLWNKMIRKQITENGIESIEFQMKEGEIGIYFRNFHFVCICKYLGHIYSLITCKGNGLQNCCWHFLPKPNGEY</sequence>
<evidence type="ECO:0000259" key="1">
    <source>
        <dbReference type="Pfam" id="PF04424"/>
    </source>
</evidence>